<evidence type="ECO:0000259" key="4">
    <source>
        <dbReference type="PROSITE" id="PS50158"/>
    </source>
</evidence>
<keyword evidence="3" id="KW-0863">Zinc-finger</keyword>
<dbReference type="STRING" id="133381.A0A2T9ZHD0"/>
<keyword evidence="3" id="KW-0862">Zinc</keyword>
<reference evidence="6 7" key="1">
    <citation type="journal article" date="2018" name="MBio">
        <title>Comparative Genomics Reveals the Core Gene Toolbox for the Fungus-Insect Symbiosis.</title>
        <authorList>
            <person name="Wang Y."/>
            <person name="Stata M."/>
            <person name="Wang W."/>
            <person name="Stajich J.E."/>
            <person name="White M.M."/>
            <person name="Moncalvo J.M."/>
        </authorList>
    </citation>
    <scope>NUCLEOTIDE SEQUENCE [LARGE SCALE GENOMIC DNA]</scope>
    <source>
        <strain evidence="6 7">SC-DP-2</strain>
    </source>
</reference>
<dbReference type="InterPro" id="IPR021109">
    <property type="entry name" value="Peptidase_aspartic_dom_sf"/>
</dbReference>
<evidence type="ECO:0000313" key="6">
    <source>
        <dbReference type="EMBL" id="PVV03927.1"/>
    </source>
</evidence>
<keyword evidence="7" id="KW-1185">Reference proteome</keyword>
<dbReference type="OrthoDB" id="2289680at2759"/>
<dbReference type="Pfam" id="PF00098">
    <property type="entry name" value="zf-CCHC"/>
    <property type="match status" value="1"/>
</dbReference>
<dbReference type="SUPFAM" id="SSF57756">
    <property type="entry name" value="Retrovirus zinc finger-like domains"/>
    <property type="match status" value="1"/>
</dbReference>
<evidence type="ECO:0000313" key="7">
    <source>
        <dbReference type="Proteomes" id="UP000245609"/>
    </source>
</evidence>
<keyword evidence="1" id="KW-0064">Aspartyl protease</keyword>
<dbReference type="Gene3D" id="2.40.70.10">
    <property type="entry name" value="Acid Proteases"/>
    <property type="match status" value="1"/>
</dbReference>
<organism evidence="6 7">
    <name type="scientific">Smittium megazygosporum</name>
    <dbReference type="NCBI Taxonomy" id="133381"/>
    <lineage>
        <taxon>Eukaryota</taxon>
        <taxon>Fungi</taxon>
        <taxon>Fungi incertae sedis</taxon>
        <taxon>Zoopagomycota</taxon>
        <taxon>Kickxellomycotina</taxon>
        <taxon>Harpellomycetes</taxon>
        <taxon>Harpellales</taxon>
        <taxon>Legeriomycetaceae</taxon>
        <taxon>Smittium</taxon>
    </lineage>
</organism>
<accession>A0A2T9ZHD0</accession>
<proteinExistence type="predicted"/>
<gene>
    <name evidence="6" type="ORF">BB560_001584</name>
</gene>
<dbReference type="PROSITE" id="PS00141">
    <property type="entry name" value="ASP_PROTEASE"/>
    <property type="match status" value="1"/>
</dbReference>
<evidence type="ECO:0000256" key="1">
    <source>
        <dbReference type="ARBA" id="ARBA00022750"/>
    </source>
</evidence>
<dbReference type="InterPro" id="IPR001878">
    <property type="entry name" value="Znf_CCHC"/>
</dbReference>
<comment type="caution">
    <text evidence="6">The sequence shown here is derived from an EMBL/GenBank/DDBJ whole genome shotgun (WGS) entry which is preliminary data.</text>
</comment>
<dbReference type="Proteomes" id="UP000245609">
    <property type="component" value="Unassembled WGS sequence"/>
</dbReference>
<dbReference type="SMART" id="SM00343">
    <property type="entry name" value="ZnF_C2HC"/>
    <property type="match status" value="1"/>
</dbReference>
<dbReference type="InterPro" id="IPR001969">
    <property type="entry name" value="Aspartic_peptidase_AS"/>
</dbReference>
<feature type="domain" description="CCHC-type" evidence="4">
    <location>
        <begin position="198"/>
        <end position="213"/>
    </location>
</feature>
<dbReference type="EMBL" id="MBFS01000180">
    <property type="protein sequence ID" value="PVV03927.1"/>
    <property type="molecule type" value="Genomic_DNA"/>
</dbReference>
<dbReference type="GO" id="GO:0008270">
    <property type="term" value="F:zinc ion binding"/>
    <property type="evidence" value="ECO:0007669"/>
    <property type="project" value="UniProtKB-KW"/>
</dbReference>
<keyword evidence="2" id="KW-0378">Hydrolase</keyword>
<evidence type="ECO:0000256" key="3">
    <source>
        <dbReference type="PROSITE-ProRule" id="PRU00047"/>
    </source>
</evidence>
<dbReference type="InterPro" id="IPR036875">
    <property type="entry name" value="Znf_CCHC_sf"/>
</dbReference>
<sequence>MVNQFVAHFGNKFKVQKSTQELLSSKPMQNESLSQFCTRFQLLSDDAQVEDNNALVVRYLISVFPEQLQWMIYQALDNHRIEEMSINQICDYIHGMPINNNQSYTTRNHTPNITKGKFCNYHKSYSHSNAECKYQANTKQITDKNTISNKNYTPLKNYANPNRFTNINSSVDTNALKNNTQPPPNYNKGPGTSKTVTCNKCQQIGHYANQCTSPSVNYTHLRENSKEGDGINCNKQEITPFTVPVYIKGLKTLGLIDTGADRTFISKELCKKLKVATVDIPGVINTAHPKITIPRIGITEPIAIQIGDTLINQSCEILEQCHKNTLIIGRDIIPKLHIEIFGLPYRSRNNKFNHKFRGISEIYSRLDLYKY</sequence>
<dbReference type="SUPFAM" id="SSF50630">
    <property type="entry name" value="Acid proteases"/>
    <property type="match status" value="1"/>
</dbReference>
<keyword evidence="3" id="KW-0479">Metal-binding</keyword>
<dbReference type="PROSITE" id="PS50158">
    <property type="entry name" value="ZF_CCHC"/>
    <property type="match status" value="1"/>
</dbReference>
<dbReference type="PROSITE" id="PS50175">
    <property type="entry name" value="ASP_PROT_RETROV"/>
    <property type="match status" value="1"/>
</dbReference>
<dbReference type="InterPro" id="IPR001995">
    <property type="entry name" value="Peptidase_A2_cat"/>
</dbReference>
<feature type="domain" description="Peptidase A2" evidence="5">
    <location>
        <begin position="252"/>
        <end position="267"/>
    </location>
</feature>
<dbReference type="GO" id="GO:0004190">
    <property type="term" value="F:aspartic-type endopeptidase activity"/>
    <property type="evidence" value="ECO:0007669"/>
    <property type="project" value="UniProtKB-KW"/>
</dbReference>
<evidence type="ECO:0000256" key="2">
    <source>
        <dbReference type="ARBA" id="ARBA00022801"/>
    </source>
</evidence>
<dbReference type="GO" id="GO:0003676">
    <property type="term" value="F:nucleic acid binding"/>
    <property type="evidence" value="ECO:0007669"/>
    <property type="project" value="InterPro"/>
</dbReference>
<evidence type="ECO:0000259" key="5">
    <source>
        <dbReference type="PROSITE" id="PS50175"/>
    </source>
</evidence>
<evidence type="ECO:0008006" key="8">
    <source>
        <dbReference type="Google" id="ProtNLM"/>
    </source>
</evidence>
<dbReference type="GO" id="GO:0006508">
    <property type="term" value="P:proteolysis"/>
    <property type="evidence" value="ECO:0007669"/>
    <property type="project" value="InterPro"/>
</dbReference>
<keyword evidence="1" id="KW-0645">Protease</keyword>
<dbReference type="Pfam" id="PF13650">
    <property type="entry name" value="Asp_protease_2"/>
    <property type="match status" value="1"/>
</dbReference>
<protein>
    <recommendedName>
        <fullName evidence="8">CCHC-type domain-containing protein</fullName>
    </recommendedName>
</protein>
<name>A0A2T9ZHD0_9FUNG</name>
<dbReference type="AlphaFoldDB" id="A0A2T9ZHD0"/>
<dbReference type="CDD" id="cd00303">
    <property type="entry name" value="retropepsin_like"/>
    <property type="match status" value="1"/>
</dbReference>